<feature type="region of interest" description="Disordered" evidence="1">
    <location>
        <begin position="886"/>
        <end position="925"/>
    </location>
</feature>
<accession>A0A0L6CHG9</accession>
<evidence type="ECO:0000259" key="3">
    <source>
        <dbReference type="PROSITE" id="PS50022"/>
    </source>
</evidence>
<feature type="transmembrane region" description="Helical" evidence="2">
    <location>
        <begin position="1166"/>
        <end position="1184"/>
    </location>
</feature>
<dbReference type="Proteomes" id="UP000037397">
    <property type="component" value="Unassembled WGS sequence"/>
</dbReference>
<dbReference type="EMBL" id="LAIR01000002">
    <property type="protein sequence ID" value="KNX37252.1"/>
    <property type="molecule type" value="Genomic_DNA"/>
</dbReference>
<feature type="transmembrane region" description="Helical" evidence="2">
    <location>
        <begin position="1205"/>
        <end position="1232"/>
    </location>
</feature>
<protein>
    <recommendedName>
        <fullName evidence="3">F5/8 type C domain-containing protein</fullName>
    </recommendedName>
</protein>
<feature type="transmembrane region" description="Helical" evidence="2">
    <location>
        <begin position="405"/>
        <end position="424"/>
    </location>
</feature>
<feature type="transmembrane region" description="Helical" evidence="2">
    <location>
        <begin position="150"/>
        <end position="167"/>
    </location>
</feature>
<feature type="transmembrane region" description="Helical" evidence="2">
    <location>
        <begin position="299"/>
        <end position="316"/>
    </location>
</feature>
<dbReference type="InterPro" id="IPR000421">
    <property type="entry name" value="FA58C"/>
</dbReference>
<dbReference type="SUPFAM" id="SSF49785">
    <property type="entry name" value="Galactose-binding domain-like"/>
    <property type="match status" value="1"/>
</dbReference>
<feature type="transmembrane region" description="Helical" evidence="2">
    <location>
        <begin position="1238"/>
        <end position="1260"/>
    </location>
</feature>
<feature type="transmembrane region" description="Helical" evidence="2">
    <location>
        <begin position="379"/>
        <end position="396"/>
    </location>
</feature>
<dbReference type="InterPro" id="IPR021798">
    <property type="entry name" value="AftD_N"/>
</dbReference>
<gene>
    <name evidence="4" type="ORF">VV01_09015</name>
</gene>
<feature type="domain" description="F5/8 type C" evidence="3">
    <location>
        <begin position="870"/>
        <end position="942"/>
    </location>
</feature>
<feature type="transmembrane region" description="Helical" evidence="2">
    <location>
        <begin position="221"/>
        <end position="246"/>
    </location>
</feature>
<feature type="transmembrane region" description="Helical" evidence="2">
    <location>
        <begin position="179"/>
        <end position="209"/>
    </location>
</feature>
<feature type="compositionally biased region" description="Low complexity" evidence="1">
    <location>
        <begin position="1290"/>
        <end position="1299"/>
    </location>
</feature>
<dbReference type="GO" id="GO:0016740">
    <property type="term" value="F:transferase activity"/>
    <property type="evidence" value="ECO:0007669"/>
    <property type="project" value="InterPro"/>
</dbReference>
<feature type="transmembrane region" description="Helical" evidence="2">
    <location>
        <begin position="328"/>
        <end position="346"/>
    </location>
</feature>
<name>A0A0L6CHG9_9MICO</name>
<proteinExistence type="predicted"/>
<dbReference type="PROSITE" id="PS50022">
    <property type="entry name" value="FA58C_3"/>
    <property type="match status" value="1"/>
</dbReference>
<dbReference type="Gene3D" id="2.60.120.260">
    <property type="entry name" value="Galactose-binding domain-like"/>
    <property type="match status" value="1"/>
</dbReference>
<dbReference type="InterPro" id="IPR008979">
    <property type="entry name" value="Galactose-bd-like_sf"/>
</dbReference>
<evidence type="ECO:0000313" key="4">
    <source>
        <dbReference type="EMBL" id="KNX37252.1"/>
    </source>
</evidence>
<dbReference type="PATRIC" id="fig|1631356.3.peg.1753"/>
<dbReference type="STRING" id="1631356.VV01_09015"/>
<keyword evidence="5" id="KW-1185">Reference proteome</keyword>
<feature type="compositionally biased region" description="Polar residues" evidence="1">
    <location>
        <begin position="1301"/>
        <end position="1311"/>
    </location>
</feature>
<feature type="region of interest" description="Disordered" evidence="1">
    <location>
        <begin position="634"/>
        <end position="671"/>
    </location>
</feature>
<sequence length="1322" mass="136076">MTGEASAPLDRSRVHRRLVAVALAVLPWLIAPGRIQPDTKVDLTVDPWTYLSRALWAWNDHAGLGELQNQAYGYLFPFGPVMGVAQSVGLPAWAAQRLWWSLLLLVAYAGAERLVRRLGVAGPGPALIAGLAYALSCRVLTVLSEISAEAWPLALAPWLVVVMVPAVQPAATRRARLHAAAATGLLTAALGGVNATASAVVLLLPLLLIVTAQRGGRVRALAWWVPGVVLGALWWVVPLVVLGRYAYPFLDFIETSQITTAVTSVPNVLRGASHWVAYILDSESHPVWQAGWVQAQDPLAIISTCVVAGLGAAGLIAMRRRGHRLGHAARFGIAGVVVGVLLMSIGHPGTVGSPVAGAVQAALDGPLAPLRNVHKADPVLRLPLVLGLAYVLGALWHRRTTATRAGVVAVALVLTASTTALWVGRAADAGGYAQIPHEWRALATTVDAQARADGGATLLLPASRNAHYTWGSATDEPLSALATSPVVVRASAPLGDPAATRLLDEADLRAASGRPQPGLAAGLARMGVARVVVRHDLATSTDAEPWRLVERTLAQSPGFERVSSSASTTLWRVRGAAPGVTAYDESAGLSVDGGPESLFGLAGSGLLSDRMWALISPGHGTGVLTDTLRRRAYNNGRPTADAHSPTLRASDDAPTRAGARDLPPAGPASGETVRELVGLRDLSASSSAADPFGPGYLGPQHSAAAALDGDAATSWISGETPSATLALTLDRTRPVGELRVRLARGAGVVTPDRVTIAAHGPSGAVRRTVAVRRGIATVDLGSSSYDRVSVQLGSGHDAGQVGVAELTLSQVPGIGTRLRLPGTLDASRQGVLLQRDARERSADARGGEDGPALRRAVQVDRAGPMRASVSVRPTWGPALDAVLDGRRVTGSSRSDLDPARRPGAALDADPATRWTPAPTDALPTLKVDLGRPTHVTGVRLSGGGPVMAVRVVVDGRVTRLPATGGPLDVRASTVELQLVPGPHRGAWSAPEITLDGVPSTAPSQVVLGCGQAGSLSVGGATVPLRVSAGRAEILSVDLLSATPCGRDDLEIPAGEVDVQVSPGVGVRADSVLLQPTAAAPATPGAARAVAERGQRPGLHEVRVAAGAPAVLALTEGANDGWVATTADGTRLQPVTVDGWRQGFRLPTTRATDVRIDFAPTATHRRGLAAGALAVVVLLVGFVLTRRSTQAQASDPDPTDERPLPAWVGTAAAVVAAGLVAGPAGVVVGIAAAVVPRRWIARTALAAMALAGVALATLGVVEQQSSGAVAGQLLGTLTLALLARMLWPGAPTGAPAARPAEQTPTPARSSDPAQGAEPTRTRR</sequence>
<keyword evidence="2" id="KW-1133">Transmembrane helix</keyword>
<dbReference type="Pfam" id="PF11847">
    <property type="entry name" value="GT-C_AftD"/>
    <property type="match status" value="1"/>
</dbReference>
<feature type="transmembrane region" description="Helical" evidence="2">
    <location>
        <begin position="127"/>
        <end position="144"/>
    </location>
</feature>
<evidence type="ECO:0000256" key="1">
    <source>
        <dbReference type="SAM" id="MobiDB-lite"/>
    </source>
</evidence>
<evidence type="ECO:0000256" key="2">
    <source>
        <dbReference type="SAM" id="Phobius"/>
    </source>
</evidence>
<reference evidence="5" key="1">
    <citation type="submission" date="2015-03" db="EMBL/GenBank/DDBJ databases">
        <title>Luteipulveratus halotolerans sp. nov., a novel actinobacterium (Dermacoccaceae) from Sarawak, Malaysia.</title>
        <authorList>
            <person name="Juboi H."/>
            <person name="Basik A."/>
            <person name="Shamsul S.S."/>
            <person name="Arnold P."/>
            <person name="Schmitt E.K."/>
            <person name="Sanglier J.-J."/>
            <person name="Yeo T."/>
        </authorList>
    </citation>
    <scope>NUCLEOTIDE SEQUENCE [LARGE SCALE GENOMIC DNA]</scope>
    <source>
        <strain evidence="5">C296001</strain>
    </source>
</reference>
<keyword evidence="2" id="KW-0472">Membrane</keyword>
<dbReference type="Pfam" id="PF24607">
    <property type="entry name" value="CBM_AftD"/>
    <property type="match status" value="1"/>
</dbReference>
<dbReference type="OrthoDB" id="5242711at2"/>
<comment type="caution">
    <text evidence="4">The sequence shown here is derived from an EMBL/GenBank/DDBJ whole genome shotgun (WGS) entry which is preliminary data.</text>
</comment>
<organism evidence="4 5">
    <name type="scientific">Luteipulveratus halotolerans</name>
    <dbReference type="NCBI Taxonomy" id="1631356"/>
    <lineage>
        <taxon>Bacteria</taxon>
        <taxon>Bacillati</taxon>
        <taxon>Actinomycetota</taxon>
        <taxon>Actinomycetes</taxon>
        <taxon>Micrococcales</taxon>
        <taxon>Dermacoccaceae</taxon>
        <taxon>Luteipulveratus</taxon>
    </lineage>
</organism>
<keyword evidence="2" id="KW-0812">Transmembrane</keyword>
<evidence type="ECO:0000313" key="5">
    <source>
        <dbReference type="Proteomes" id="UP000037397"/>
    </source>
</evidence>
<feature type="transmembrane region" description="Helical" evidence="2">
    <location>
        <begin position="1267"/>
        <end position="1286"/>
    </location>
</feature>
<dbReference type="InterPro" id="IPR056997">
    <property type="entry name" value="CBM_AftD"/>
</dbReference>
<feature type="region of interest" description="Disordered" evidence="1">
    <location>
        <begin position="1290"/>
        <end position="1322"/>
    </location>
</feature>
<feature type="transmembrane region" description="Helical" evidence="2">
    <location>
        <begin position="98"/>
        <end position="115"/>
    </location>
</feature>